<dbReference type="RefSeq" id="WP_013563000.1">
    <property type="nucleotide sequence ID" value="NC_014962.1"/>
</dbReference>
<protein>
    <submittedName>
        <fullName evidence="2">Uncharacterized protein</fullName>
    </submittedName>
</protein>
<name>E8R5H0_ISOPI</name>
<dbReference type="OrthoDB" id="259942at2"/>
<gene>
    <name evidence="2" type="ordered locus">Isop_0114</name>
</gene>
<accession>E8R5H0</accession>
<evidence type="ECO:0000256" key="1">
    <source>
        <dbReference type="SAM" id="MobiDB-lite"/>
    </source>
</evidence>
<dbReference type="Proteomes" id="UP000008631">
    <property type="component" value="Chromosome"/>
</dbReference>
<proteinExistence type="predicted"/>
<dbReference type="EMBL" id="CP002353">
    <property type="protein sequence ID" value="ADV60711.1"/>
    <property type="molecule type" value="Genomic_DNA"/>
</dbReference>
<evidence type="ECO:0000313" key="3">
    <source>
        <dbReference type="Proteomes" id="UP000008631"/>
    </source>
</evidence>
<sequence>MGTTKPSGAGYRVIVFAGAERIELIRGIIGEATAAHPIDLALGAARLPGVWPWPVSQEAAQFIVERLEAFGIAAEARRADTFPVLGRPRAVSAVAVLKDGLRCEGWRGEPTQYIPWSRVEVVVAGWIARPDAVAPASYSLPAADRVTGWRRLFTGLRSPTIRESVWLGGGGARLRQAVRRPRDPLGQALVVRREPTLCLRLSEDRLRWRGEVETLSSAEPAPTSDRAGEPPGRRRFRLGIATILERSVQAGANVSARSWRFARTPAPPDGFAPEFDSPEALEDRATLETLARWHDHRADSAPLIGE</sequence>
<evidence type="ECO:0000313" key="2">
    <source>
        <dbReference type="EMBL" id="ADV60711.1"/>
    </source>
</evidence>
<dbReference type="HOGENOM" id="CLU_997139_0_0_0"/>
<keyword evidence="3" id="KW-1185">Reference proteome</keyword>
<dbReference type="eggNOG" id="ENOG50347IK">
    <property type="taxonomic scope" value="Bacteria"/>
</dbReference>
<reference key="1">
    <citation type="submission" date="2010-11" db="EMBL/GenBank/DDBJ databases">
        <title>The complete sequence of chromosome of Isophaera pallida ATCC 43644.</title>
        <authorList>
            <consortium name="US DOE Joint Genome Institute (JGI-PGF)"/>
            <person name="Lucas S."/>
            <person name="Copeland A."/>
            <person name="Lapidus A."/>
            <person name="Bruce D."/>
            <person name="Goodwin L."/>
            <person name="Pitluck S."/>
            <person name="Kyrpides N."/>
            <person name="Mavromatis K."/>
            <person name="Pagani I."/>
            <person name="Ivanova N."/>
            <person name="Saunders E."/>
            <person name="Brettin T."/>
            <person name="Detter J.C."/>
            <person name="Han C."/>
            <person name="Tapia R."/>
            <person name="Land M."/>
            <person name="Hauser L."/>
            <person name="Markowitz V."/>
            <person name="Cheng J.-F."/>
            <person name="Hugenholtz P."/>
            <person name="Woyke T."/>
            <person name="Wu D."/>
            <person name="Eisen J.A."/>
        </authorList>
    </citation>
    <scope>NUCLEOTIDE SEQUENCE</scope>
    <source>
        <strain>ATCC 43644</strain>
    </source>
</reference>
<dbReference type="AlphaFoldDB" id="E8R5H0"/>
<dbReference type="KEGG" id="ipa:Isop_0114"/>
<feature type="region of interest" description="Disordered" evidence="1">
    <location>
        <begin position="214"/>
        <end position="233"/>
    </location>
</feature>
<organism evidence="2 3">
    <name type="scientific">Isosphaera pallida (strain ATCC 43644 / DSM 9630 / IS1B)</name>
    <dbReference type="NCBI Taxonomy" id="575540"/>
    <lineage>
        <taxon>Bacteria</taxon>
        <taxon>Pseudomonadati</taxon>
        <taxon>Planctomycetota</taxon>
        <taxon>Planctomycetia</taxon>
        <taxon>Isosphaerales</taxon>
        <taxon>Isosphaeraceae</taxon>
        <taxon>Isosphaera</taxon>
    </lineage>
</organism>
<dbReference type="InParanoid" id="E8R5H0"/>
<reference evidence="2 3" key="2">
    <citation type="journal article" date="2011" name="Stand. Genomic Sci.">
        <title>Complete genome sequence of Isosphaera pallida type strain (IS1B).</title>
        <authorList>
            <consortium name="US DOE Joint Genome Institute (JGI-PGF)"/>
            <person name="Goker M."/>
            <person name="Cleland D."/>
            <person name="Saunders E."/>
            <person name="Lapidus A."/>
            <person name="Nolan M."/>
            <person name="Lucas S."/>
            <person name="Hammon N."/>
            <person name="Deshpande S."/>
            <person name="Cheng J.F."/>
            <person name="Tapia R."/>
            <person name="Han C."/>
            <person name="Goodwin L."/>
            <person name="Pitluck S."/>
            <person name="Liolios K."/>
            <person name="Pagani I."/>
            <person name="Ivanova N."/>
            <person name="Mavromatis K."/>
            <person name="Pati A."/>
            <person name="Chen A."/>
            <person name="Palaniappan K."/>
            <person name="Land M."/>
            <person name="Hauser L."/>
            <person name="Chang Y.J."/>
            <person name="Jeffries C.D."/>
            <person name="Detter J.C."/>
            <person name="Beck B."/>
            <person name="Woyke T."/>
            <person name="Bristow J."/>
            <person name="Eisen J.A."/>
            <person name="Markowitz V."/>
            <person name="Hugenholtz P."/>
            <person name="Kyrpides N.C."/>
            <person name="Klenk H.P."/>
        </authorList>
    </citation>
    <scope>NUCLEOTIDE SEQUENCE [LARGE SCALE GENOMIC DNA]</scope>
    <source>
        <strain evidence="3">ATCC 43644 / DSM 9630 / IS1B</strain>
    </source>
</reference>